<name>A0A1R0GTE3_9FUNG</name>
<feature type="compositionally biased region" description="Low complexity" evidence="1">
    <location>
        <begin position="490"/>
        <end position="499"/>
    </location>
</feature>
<evidence type="ECO:0000313" key="2">
    <source>
        <dbReference type="EMBL" id="OLY80151.1"/>
    </source>
</evidence>
<dbReference type="OrthoDB" id="10548329at2759"/>
<sequence length="558" mass="64459">MGPKDLEKGFKIPFKKSETNIHSPQFPLNLSTFTPHLRRKISLEEQATLLRKVSLPSHFVRMSVPLTNHPHRYKRKMTKEANKVITEEVSALLTKNAIEEVKAGSKGFYSNLFTIPKKAGDLRPEFGNPNGCISGRPDNIRRVEGNMLKEHRSSFQQTYGTGIQNQALQVIPDSIPVNSTLRYNHQHEINVPQGNICQDQGSKKRRSETHQHQEYLNKELRIVHWKILVNVNSSLAWTSNATQNTRAKELFSQRNRRQAEDLERSMFPTRKSRPRGIHGRQRPCMGNSDCFRFLFWFMEFYRKVEAHQREGVDRCLQSLMPTPISRPFSSDIFRQYNYNGVRQEIWRNNIQRTIRDRGRDVKTLLGNKATTSNIIHSVIDQSGRCSKQTYSPDGMVSIRLSIQQALIDLRPSRCRSIRITFKQKDRPILQLVQGENHNRPEFSNAQLENLEESLLLPTVESNFSDSTENISREDNSNDSKPILEIGDMVPNNNANGNDAPDNDICHRSYTRSKKRKISALEEQGMEANCMESQWSTIETQGLKEYAADILFNNKRRIR</sequence>
<feature type="region of interest" description="Disordered" evidence="1">
    <location>
        <begin position="462"/>
        <end position="502"/>
    </location>
</feature>
<dbReference type="Proteomes" id="UP000187455">
    <property type="component" value="Unassembled WGS sequence"/>
</dbReference>
<protein>
    <submittedName>
        <fullName evidence="2">Uncharacterized protein</fullName>
    </submittedName>
</protein>
<feature type="non-terminal residue" evidence="2">
    <location>
        <position position="558"/>
    </location>
</feature>
<comment type="caution">
    <text evidence="2">The sequence shown here is derived from an EMBL/GenBank/DDBJ whole genome shotgun (WGS) entry which is preliminary data.</text>
</comment>
<reference evidence="2 3" key="1">
    <citation type="journal article" date="2016" name="Mol. Biol. Evol.">
        <title>Genome-Wide Survey of Gut Fungi (Harpellales) Reveals the First Horizontally Transferred Ubiquitin Gene from a Mosquito Host.</title>
        <authorList>
            <person name="Wang Y."/>
            <person name="White M.M."/>
            <person name="Kvist S."/>
            <person name="Moncalvo J.M."/>
        </authorList>
    </citation>
    <scope>NUCLEOTIDE SEQUENCE [LARGE SCALE GENOMIC DNA]</scope>
    <source>
        <strain evidence="2 3">ALG-7-W6</strain>
    </source>
</reference>
<evidence type="ECO:0000256" key="1">
    <source>
        <dbReference type="SAM" id="MobiDB-lite"/>
    </source>
</evidence>
<proteinExistence type="predicted"/>
<keyword evidence="3" id="KW-1185">Reference proteome</keyword>
<dbReference type="AlphaFoldDB" id="A0A1R0GTE3"/>
<accession>A0A1R0GTE3</accession>
<gene>
    <name evidence="2" type="ORF">AYI68_g5751</name>
</gene>
<dbReference type="EMBL" id="LSSL01003717">
    <property type="protein sequence ID" value="OLY80151.1"/>
    <property type="molecule type" value="Genomic_DNA"/>
</dbReference>
<evidence type="ECO:0000313" key="3">
    <source>
        <dbReference type="Proteomes" id="UP000187455"/>
    </source>
</evidence>
<organism evidence="2 3">
    <name type="scientific">Smittium mucronatum</name>
    <dbReference type="NCBI Taxonomy" id="133383"/>
    <lineage>
        <taxon>Eukaryota</taxon>
        <taxon>Fungi</taxon>
        <taxon>Fungi incertae sedis</taxon>
        <taxon>Zoopagomycota</taxon>
        <taxon>Kickxellomycotina</taxon>
        <taxon>Harpellomycetes</taxon>
        <taxon>Harpellales</taxon>
        <taxon>Legeriomycetaceae</taxon>
        <taxon>Smittium</taxon>
    </lineage>
</organism>